<comment type="catalytic activity">
    <reaction evidence="20">
        <text>(15S)-hydroxy-(5Z,8Z,11Z,13E)-eicosatetraenoate + NAD(+) = 15-oxo-(5Z,8Z,11Z,13E)-eicosatetraenoate + NADH + H(+)</text>
        <dbReference type="Rhea" id="RHEA:23260"/>
        <dbReference type="ChEBI" id="CHEBI:15378"/>
        <dbReference type="ChEBI" id="CHEBI:57409"/>
        <dbReference type="ChEBI" id="CHEBI:57410"/>
        <dbReference type="ChEBI" id="CHEBI:57540"/>
        <dbReference type="ChEBI" id="CHEBI:57945"/>
        <dbReference type="EC" id="1.1.1.232"/>
    </reaction>
    <physiologicalReaction direction="left-to-right" evidence="20">
        <dbReference type="Rhea" id="RHEA:23261"/>
    </physiologicalReaction>
</comment>
<evidence type="ECO:0000256" key="15">
    <source>
        <dbReference type="ARBA" id="ARBA00048393"/>
    </source>
</evidence>
<comment type="catalytic activity">
    <reaction evidence="16">
        <text>lipoxin A4 + NAD(+) = 15-oxo-(5S,6R)-dihydroxy-(7E,9E,11Z,13E)-eicosatetraenoate + NADH + H(+)</text>
        <dbReference type="Rhea" id="RHEA:41572"/>
        <dbReference type="ChEBI" id="CHEBI:15378"/>
        <dbReference type="ChEBI" id="CHEBI:57540"/>
        <dbReference type="ChEBI" id="CHEBI:57945"/>
        <dbReference type="ChEBI" id="CHEBI:67026"/>
        <dbReference type="ChEBI" id="CHEBI:78311"/>
    </reaction>
    <physiologicalReaction direction="left-to-right" evidence="16">
        <dbReference type="Rhea" id="RHEA:41573"/>
    </physiologicalReaction>
</comment>
<dbReference type="PANTHER" id="PTHR44229">
    <property type="entry name" value="15-HYDROXYPROSTAGLANDIN DEHYDROGENASE [NAD(+)]"/>
    <property type="match status" value="1"/>
</dbReference>
<protein>
    <recommendedName>
        <fullName evidence="5">15-hydroxyprostaglandin dehydrogenase [NAD(+)]</fullName>
        <ecNumber evidence="3">1.1.1.141</ecNumber>
        <ecNumber evidence="4">1.1.1.232</ecNumber>
    </recommendedName>
    <alternativeName>
        <fullName evidence="7">Eicosanoid/docosanoid dehydrogenase [NAD(+)]</fullName>
    </alternativeName>
    <alternativeName>
        <fullName evidence="6">Prostaglandin dehydrogenase 1</fullName>
    </alternativeName>
</protein>
<dbReference type="InterPro" id="IPR020904">
    <property type="entry name" value="Sc_DH/Rdtase_CS"/>
</dbReference>
<dbReference type="GO" id="GO:0005737">
    <property type="term" value="C:cytoplasm"/>
    <property type="evidence" value="ECO:0007669"/>
    <property type="project" value="TreeGrafter"/>
</dbReference>
<dbReference type="InterPro" id="IPR002347">
    <property type="entry name" value="SDR_fam"/>
</dbReference>
<evidence type="ECO:0000256" key="5">
    <source>
        <dbReference type="ARBA" id="ARBA00040276"/>
    </source>
</evidence>
<reference evidence="23 24" key="1">
    <citation type="submission" date="2023-11" db="EMBL/GenBank/DDBJ databases">
        <title>Halocaridina rubra genome assembly.</title>
        <authorList>
            <person name="Smith C."/>
        </authorList>
    </citation>
    <scope>NUCLEOTIDE SEQUENCE [LARGE SCALE GENOMIC DNA]</scope>
    <source>
        <strain evidence="23">EP-1</strain>
        <tissue evidence="23">Whole</tissue>
    </source>
</reference>
<evidence type="ECO:0000256" key="17">
    <source>
        <dbReference type="ARBA" id="ARBA00048611"/>
    </source>
</evidence>
<evidence type="ECO:0000256" key="19">
    <source>
        <dbReference type="ARBA" id="ARBA00048921"/>
    </source>
</evidence>
<dbReference type="InterPro" id="IPR036291">
    <property type="entry name" value="NAD(P)-bd_dom_sf"/>
</dbReference>
<evidence type="ECO:0000256" key="21">
    <source>
        <dbReference type="ARBA" id="ARBA00049188"/>
    </source>
</evidence>
<evidence type="ECO:0000256" key="8">
    <source>
        <dbReference type="ARBA" id="ARBA00045705"/>
    </source>
</evidence>
<dbReference type="AlphaFoldDB" id="A0AAN8XAI6"/>
<comment type="catalytic activity">
    <reaction evidence="10">
        <text>resolvin D1 + NAD(+) = 8-oxoresolvin D1 + NADH + H(+)</text>
        <dbReference type="Rhea" id="RHEA:50124"/>
        <dbReference type="ChEBI" id="CHEBI:15378"/>
        <dbReference type="ChEBI" id="CHEBI:57540"/>
        <dbReference type="ChEBI" id="CHEBI:57945"/>
        <dbReference type="ChEBI" id="CHEBI:132079"/>
        <dbReference type="ChEBI" id="CHEBI:132080"/>
    </reaction>
    <physiologicalReaction direction="left-to-right" evidence="10">
        <dbReference type="Rhea" id="RHEA:50125"/>
    </physiologicalReaction>
</comment>
<dbReference type="GO" id="GO:0047034">
    <property type="term" value="F:15-hydroxyicosatetraenoate dehydrogenase activity"/>
    <property type="evidence" value="ECO:0007669"/>
    <property type="project" value="UniProtKB-EC"/>
</dbReference>
<dbReference type="Pfam" id="PF00106">
    <property type="entry name" value="adh_short"/>
    <property type="match status" value="1"/>
</dbReference>
<comment type="catalytic activity">
    <reaction evidence="19">
        <text>resolvin D2 + NAD(+) = 16-oxoresolvin D2 + NADH + H(+)</text>
        <dbReference type="Rhea" id="RHEA:53588"/>
        <dbReference type="ChEBI" id="CHEBI:15378"/>
        <dbReference type="ChEBI" id="CHEBI:57540"/>
        <dbReference type="ChEBI" id="CHEBI:57945"/>
        <dbReference type="ChEBI" id="CHEBI:133367"/>
        <dbReference type="ChEBI" id="CHEBI:137498"/>
    </reaction>
    <physiologicalReaction direction="left-to-right" evidence="19">
        <dbReference type="Rhea" id="RHEA:53589"/>
    </physiologicalReaction>
</comment>
<evidence type="ECO:0000256" key="12">
    <source>
        <dbReference type="ARBA" id="ARBA00048140"/>
    </source>
</evidence>
<dbReference type="FunFam" id="3.40.50.720:FF:000149">
    <property type="entry name" value="15-hydroxyprostaglandin dehydrogenase [NAD(+)]"/>
    <property type="match status" value="1"/>
</dbReference>
<evidence type="ECO:0000256" key="22">
    <source>
        <dbReference type="RuleBase" id="RU000363"/>
    </source>
</evidence>
<evidence type="ECO:0000256" key="9">
    <source>
        <dbReference type="ARBA" id="ARBA00047325"/>
    </source>
</evidence>
<name>A0AAN8XAI6_HALRR</name>
<dbReference type="Gene3D" id="3.40.50.720">
    <property type="entry name" value="NAD(P)-binding Rossmann-like Domain"/>
    <property type="match status" value="1"/>
</dbReference>
<comment type="catalytic activity">
    <reaction evidence="9">
        <text>prostaglandin E1 + NAD(+) = 15-oxoprostaglandin E1 + NADH + H(+)</text>
        <dbReference type="Rhea" id="RHEA:16477"/>
        <dbReference type="ChEBI" id="CHEBI:15378"/>
        <dbReference type="ChEBI" id="CHEBI:57397"/>
        <dbReference type="ChEBI" id="CHEBI:57401"/>
        <dbReference type="ChEBI" id="CHEBI:57540"/>
        <dbReference type="ChEBI" id="CHEBI:57945"/>
    </reaction>
    <physiologicalReaction direction="left-to-right" evidence="9">
        <dbReference type="Rhea" id="RHEA:16478"/>
    </physiologicalReaction>
</comment>
<dbReference type="PRINTS" id="PR00081">
    <property type="entry name" value="GDHRDH"/>
</dbReference>
<keyword evidence="2" id="KW-0560">Oxidoreductase</keyword>
<evidence type="ECO:0000256" key="16">
    <source>
        <dbReference type="ARBA" id="ARBA00048535"/>
    </source>
</evidence>
<dbReference type="SUPFAM" id="SSF51735">
    <property type="entry name" value="NAD(P)-binding Rossmann-fold domains"/>
    <property type="match status" value="1"/>
</dbReference>
<dbReference type="EMBL" id="JAXCGZ010006605">
    <property type="protein sequence ID" value="KAK7079652.1"/>
    <property type="molecule type" value="Genomic_DNA"/>
</dbReference>
<evidence type="ECO:0000256" key="1">
    <source>
        <dbReference type="ARBA" id="ARBA00006484"/>
    </source>
</evidence>
<evidence type="ECO:0000256" key="3">
    <source>
        <dbReference type="ARBA" id="ARBA00038968"/>
    </source>
</evidence>
<evidence type="ECO:0000256" key="6">
    <source>
        <dbReference type="ARBA" id="ARBA00041812"/>
    </source>
</evidence>
<evidence type="ECO:0000256" key="20">
    <source>
        <dbReference type="ARBA" id="ARBA00049151"/>
    </source>
</evidence>
<evidence type="ECO:0000256" key="18">
    <source>
        <dbReference type="ARBA" id="ARBA00048739"/>
    </source>
</evidence>
<dbReference type="PRINTS" id="PR00080">
    <property type="entry name" value="SDRFAMILY"/>
</dbReference>
<comment type="catalytic activity">
    <reaction evidence="13">
        <text>(11R)-hydroxy-(5Z,8Z,12E,14Z)-eicosatetraenoate + NAD(+) = 11-oxo-(5Z,8Z,12E,14Z)-eicosatetraenoate + NADH + H(+)</text>
        <dbReference type="Rhea" id="RHEA:48640"/>
        <dbReference type="ChEBI" id="CHEBI:15378"/>
        <dbReference type="ChEBI" id="CHEBI:57540"/>
        <dbReference type="ChEBI" id="CHEBI:57945"/>
        <dbReference type="ChEBI" id="CHEBI:78836"/>
        <dbReference type="ChEBI" id="CHEBI:90697"/>
    </reaction>
    <physiologicalReaction direction="left-to-right" evidence="13">
        <dbReference type="Rhea" id="RHEA:48641"/>
    </physiologicalReaction>
</comment>
<comment type="catalytic activity">
    <reaction evidence="17">
        <text>prostaglandin A1 + NAD(+) = 15-oxo-prostaglandin A1 + NADH + H(+)</text>
        <dbReference type="Rhea" id="RHEA:41263"/>
        <dbReference type="ChEBI" id="CHEBI:15378"/>
        <dbReference type="ChEBI" id="CHEBI:57398"/>
        <dbReference type="ChEBI" id="CHEBI:57540"/>
        <dbReference type="ChEBI" id="CHEBI:57945"/>
        <dbReference type="ChEBI" id="CHEBI:85072"/>
    </reaction>
    <physiologicalReaction direction="left-to-right" evidence="17">
        <dbReference type="Rhea" id="RHEA:41264"/>
    </physiologicalReaction>
</comment>
<keyword evidence="24" id="KW-1185">Reference proteome</keyword>
<sequence>MQISGNVAIVTGSARGLGRSFAETLLARGAKVCLSDVDAEKGLETEKELQAAHGADNVVFVKCDVTKDEDYNKLWDTATEKLGPVMLLVNNAGIGNEKNWQLTMDINVGGCIRGTNLALERMGANKGGSGGVVVNVASIAGLKVVPFGPVYASSKHAIVGYSRSLGHEFYYGINKVKVQCLCPSFVQTDLLVNSKANAFSPEVAAVLGKIAGTFKYMSAETVSEGLIKLIEDGKNGGCLVVEAEKEPYYVEPPLA</sequence>
<dbReference type="PROSITE" id="PS00061">
    <property type="entry name" value="ADH_SHORT"/>
    <property type="match status" value="1"/>
</dbReference>
<evidence type="ECO:0000313" key="24">
    <source>
        <dbReference type="Proteomes" id="UP001381693"/>
    </source>
</evidence>
<comment type="catalytic activity">
    <reaction evidence="21">
        <text>resolvin E1 + NAD(+) = 18-oxo-resolvin E1 + NADH + H(+)</text>
        <dbReference type="Rhea" id="RHEA:49244"/>
        <dbReference type="ChEBI" id="CHEBI:15378"/>
        <dbReference type="ChEBI" id="CHEBI:57540"/>
        <dbReference type="ChEBI" id="CHEBI:57945"/>
        <dbReference type="ChEBI" id="CHEBI:91000"/>
        <dbReference type="ChEBI" id="CHEBI:91001"/>
    </reaction>
    <physiologicalReaction direction="left-to-right" evidence="21">
        <dbReference type="Rhea" id="RHEA:49245"/>
    </physiologicalReaction>
</comment>
<evidence type="ECO:0000256" key="10">
    <source>
        <dbReference type="ARBA" id="ARBA00047672"/>
    </source>
</evidence>
<comment type="catalytic activity">
    <reaction evidence="15">
        <text>resolvin D2 + NAD(+) = 7-oxoresolvin D2 + NADH + H(+)</text>
        <dbReference type="Rhea" id="RHEA:53584"/>
        <dbReference type="ChEBI" id="CHEBI:15378"/>
        <dbReference type="ChEBI" id="CHEBI:57540"/>
        <dbReference type="ChEBI" id="CHEBI:57945"/>
        <dbReference type="ChEBI" id="CHEBI:133367"/>
        <dbReference type="ChEBI" id="CHEBI:137497"/>
    </reaction>
    <physiologicalReaction direction="left-to-right" evidence="15">
        <dbReference type="Rhea" id="RHEA:53585"/>
    </physiologicalReaction>
</comment>
<dbReference type="PANTHER" id="PTHR44229:SF4">
    <property type="entry name" value="15-HYDROXYPROSTAGLANDIN DEHYDROGENASE [NAD(+)]"/>
    <property type="match status" value="1"/>
</dbReference>
<dbReference type="Proteomes" id="UP001381693">
    <property type="component" value="Unassembled WGS sequence"/>
</dbReference>
<dbReference type="EC" id="1.1.1.232" evidence="4"/>
<comment type="catalytic activity">
    <reaction evidence="14">
        <text>resolvin D1 + NAD(+) = 17-oxoresolvin D1 + NADH + H(+)</text>
        <dbReference type="Rhea" id="RHEA:50128"/>
        <dbReference type="ChEBI" id="CHEBI:15378"/>
        <dbReference type="ChEBI" id="CHEBI:57540"/>
        <dbReference type="ChEBI" id="CHEBI:57945"/>
        <dbReference type="ChEBI" id="CHEBI:132079"/>
        <dbReference type="ChEBI" id="CHEBI:132081"/>
    </reaction>
    <physiologicalReaction direction="left-to-right" evidence="14">
        <dbReference type="Rhea" id="RHEA:50129"/>
    </physiologicalReaction>
</comment>
<evidence type="ECO:0000256" key="14">
    <source>
        <dbReference type="ARBA" id="ARBA00048170"/>
    </source>
</evidence>
<comment type="catalytic activity">
    <reaction evidence="12">
        <text>15-oxo-(5S,6R)-dihydroxy-(7E,9E,11Z)-eicosatrienoate + NADH + H(+) = (5S,6R,15S)-trihydroxy-(7E,9E,11Z)-eicosatrienoate + NAD(+)</text>
        <dbReference type="Rhea" id="RHEA:41596"/>
        <dbReference type="ChEBI" id="CHEBI:15378"/>
        <dbReference type="ChEBI" id="CHEBI:57540"/>
        <dbReference type="ChEBI" id="CHEBI:57945"/>
        <dbReference type="ChEBI" id="CHEBI:78325"/>
        <dbReference type="ChEBI" id="CHEBI:78329"/>
    </reaction>
    <physiologicalReaction direction="left-to-right" evidence="12">
        <dbReference type="Rhea" id="RHEA:41597"/>
    </physiologicalReaction>
</comment>
<accession>A0AAN8XAI6</accession>
<comment type="similarity">
    <text evidence="1 22">Belongs to the short-chain dehydrogenases/reductases (SDR) family.</text>
</comment>
<comment type="catalytic activity">
    <reaction evidence="11">
        <text>14-hydroxy-(4Z,7Z,10Z,12E,16Z,19Z)-docosahexaenoate + NAD(+) = 14-oxo-(4Z,7Z,10Z,12E,16Z,19Z)-docosahexaenoate + NADH + H(+)</text>
        <dbReference type="Rhea" id="RHEA:48952"/>
        <dbReference type="ChEBI" id="CHEBI:15378"/>
        <dbReference type="ChEBI" id="CHEBI:57540"/>
        <dbReference type="ChEBI" id="CHEBI:57945"/>
        <dbReference type="ChEBI" id="CHEBI:90866"/>
        <dbReference type="ChEBI" id="CHEBI:90867"/>
    </reaction>
    <physiologicalReaction direction="left-to-right" evidence="11">
        <dbReference type="Rhea" id="RHEA:48953"/>
    </physiologicalReaction>
</comment>
<evidence type="ECO:0000256" key="13">
    <source>
        <dbReference type="ARBA" id="ARBA00048144"/>
    </source>
</evidence>
<comment type="catalytic activity">
    <reaction evidence="18">
        <text>prostaglandin E2 + NAD(+) = 15-oxoprostaglandin E2 + NADH + H(+)</text>
        <dbReference type="Rhea" id="RHEA:11876"/>
        <dbReference type="ChEBI" id="CHEBI:15378"/>
        <dbReference type="ChEBI" id="CHEBI:57400"/>
        <dbReference type="ChEBI" id="CHEBI:57540"/>
        <dbReference type="ChEBI" id="CHEBI:57945"/>
        <dbReference type="ChEBI" id="CHEBI:606564"/>
        <dbReference type="EC" id="1.1.1.141"/>
    </reaction>
    <physiologicalReaction direction="left-to-right" evidence="18">
        <dbReference type="Rhea" id="RHEA:11877"/>
    </physiologicalReaction>
</comment>
<proteinExistence type="inferred from homology"/>
<evidence type="ECO:0000256" key="7">
    <source>
        <dbReference type="ARBA" id="ARBA00042026"/>
    </source>
</evidence>
<comment type="caution">
    <text evidence="23">The sequence shown here is derived from an EMBL/GenBank/DDBJ whole genome shotgun (WGS) entry which is preliminary data.</text>
</comment>
<dbReference type="GO" id="GO:0016404">
    <property type="term" value="F:15-hydroxyprostaglandin dehydrogenase (NAD+) activity"/>
    <property type="evidence" value="ECO:0007669"/>
    <property type="project" value="UniProtKB-EC"/>
</dbReference>
<comment type="function">
    <text evidence="8">Catalyzes the NAD-dependent dehydrogenation (oxidation) of a broad array of hydroxylated polyunsaturated fatty acids (mainly eicosanoids and docosanoids, including prostaglandins, lipoxins and resolvins), yielding their corresponding keto (oxo) metabolites. Decreases the levels of the pro-proliferative prostaglandins such as prostaglandin E2 (whose activity is increased in cancer because of an increase in the expression of cyclooxygenase 2) and generates oxo-fatty acid products that can profoundly influence cell function by abrogating pro-inflammatory cytokine expression. Converts resolvins E1, D1 and D2 to their oxo products, which represents a mode of resolvin inactivation. Resolvin E1 plays important roles during the resolution phase of acute inflammation, while resolvins D1 and D2 have a unique role in obesity-induced adipose inflammation.</text>
</comment>
<evidence type="ECO:0000313" key="23">
    <source>
        <dbReference type="EMBL" id="KAK7079652.1"/>
    </source>
</evidence>
<dbReference type="EC" id="1.1.1.141" evidence="3"/>
<evidence type="ECO:0000256" key="4">
    <source>
        <dbReference type="ARBA" id="ARBA00039060"/>
    </source>
</evidence>
<evidence type="ECO:0000256" key="11">
    <source>
        <dbReference type="ARBA" id="ARBA00048008"/>
    </source>
</evidence>
<gene>
    <name evidence="23" type="ORF">SK128_025837</name>
</gene>
<evidence type="ECO:0000256" key="2">
    <source>
        <dbReference type="ARBA" id="ARBA00023002"/>
    </source>
</evidence>
<organism evidence="23 24">
    <name type="scientific">Halocaridina rubra</name>
    <name type="common">Hawaiian red shrimp</name>
    <dbReference type="NCBI Taxonomy" id="373956"/>
    <lineage>
        <taxon>Eukaryota</taxon>
        <taxon>Metazoa</taxon>
        <taxon>Ecdysozoa</taxon>
        <taxon>Arthropoda</taxon>
        <taxon>Crustacea</taxon>
        <taxon>Multicrustacea</taxon>
        <taxon>Malacostraca</taxon>
        <taxon>Eumalacostraca</taxon>
        <taxon>Eucarida</taxon>
        <taxon>Decapoda</taxon>
        <taxon>Pleocyemata</taxon>
        <taxon>Caridea</taxon>
        <taxon>Atyoidea</taxon>
        <taxon>Atyidae</taxon>
        <taxon>Halocaridina</taxon>
    </lineage>
</organism>